<dbReference type="Gene3D" id="3.50.50.60">
    <property type="entry name" value="FAD/NAD(P)-binding domain"/>
    <property type="match status" value="1"/>
</dbReference>
<evidence type="ECO:0000313" key="2">
    <source>
        <dbReference type="EMBL" id="WXB11645.1"/>
    </source>
</evidence>
<proteinExistence type="predicted"/>
<dbReference type="Proteomes" id="UP001370348">
    <property type="component" value="Chromosome"/>
</dbReference>
<evidence type="ECO:0000259" key="1">
    <source>
        <dbReference type="Pfam" id="PF01593"/>
    </source>
</evidence>
<dbReference type="RefSeq" id="WP_394821265.1">
    <property type="nucleotide sequence ID" value="NZ_CP089984.1"/>
</dbReference>
<dbReference type="InterPro" id="IPR002937">
    <property type="entry name" value="Amino_oxidase"/>
</dbReference>
<sequence length="498" mass="53928">MGERKTDAIVLGAGVAGLTAAYELTKRGCTVTVVEAAPFAGGRTSTYVDARGRTVDTGLHVLADHYVNLTEVLAELGMSKKIRWIGKHTYLREGRGSLEWYFSDHKPPLHLVRPMLEMPISLLERAPLLRASLEVAGYGQEDLAELDHVTYFEWHQRRKLGAGFIRELAEAAADAASFLTIREAAARPVLSWLKYLMRNKRAGDVGLFEGTMEECMVEPLRRFIEAHGGEVRLGTAARELVFDGTRITGVRVGRSGARGPCTRADGYVEPAGQGAPEAEVLRADYVVSALPVQMLQRILGAELGAAAGLTDALGLTTTPAISAILWFDRKIFPAPPGAPLVTGCAMRDFVDLATLGRQGGAPGSVYQFVVTRGQEGSDGEIAERLFTDLKRVWPAARDVTLIDWAIEHIGAAMFAAVPGAHAKRPAAETAIGNFFLAGDFTKHDLNASMEGAAFSGRRAAERVLAAKGKPATIVRRIAEPWVTERLRRVRKRAAAVRP</sequence>
<dbReference type="EMBL" id="CP089984">
    <property type="protein sequence ID" value="WXB11645.1"/>
    <property type="molecule type" value="Genomic_DNA"/>
</dbReference>
<gene>
    <name evidence="2" type="ORF">LZC94_27750</name>
</gene>
<organism evidence="2 3">
    <name type="scientific">Pendulispora albinea</name>
    <dbReference type="NCBI Taxonomy" id="2741071"/>
    <lineage>
        <taxon>Bacteria</taxon>
        <taxon>Pseudomonadati</taxon>
        <taxon>Myxococcota</taxon>
        <taxon>Myxococcia</taxon>
        <taxon>Myxococcales</taxon>
        <taxon>Sorangiineae</taxon>
        <taxon>Pendulisporaceae</taxon>
        <taxon>Pendulispora</taxon>
    </lineage>
</organism>
<dbReference type="PANTHER" id="PTHR42923:SF46">
    <property type="entry name" value="AMINE OXIDASE"/>
    <property type="match status" value="1"/>
</dbReference>
<dbReference type="InterPro" id="IPR036188">
    <property type="entry name" value="FAD/NAD-bd_sf"/>
</dbReference>
<accession>A0ABZ2LLM6</accession>
<name>A0ABZ2LLM6_9BACT</name>
<dbReference type="SUPFAM" id="SSF51905">
    <property type="entry name" value="FAD/NAD(P)-binding domain"/>
    <property type="match status" value="1"/>
</dbReference>
<dbReference type="PANTHER" id="PTHR42923">
    <property type="entry name" value="PROTOPORPHYRINOGEN OXIDASE"/>
    <property type="match status" value="1"/>
</dbReference>
<dbReference type="InterPro" id="IPR050464">
    <property type="entry name" value="Zeta_carotene_desat/Oxidored"/>
</dbReference>
<dbReference type="Pfam" id="PF01593">
    <property type="entry name" value="Amino_oxidase"/>
    <property type="match status" value="1"/>
</dbReference>
<feature type="domain" description="Amine oxidase" evidence="1">
    <location>
        <begin position="15"/>
        <end position="464"/>
    </location>
</feature>
<protein>
    <submittedName>
        <fullName evidence="2">FAD-dependent oxidoreductase</fullName>
    </submittedName>
</protein>
<keyword evidence="3" id="KW-1185">Reference proteome</keyword>
<evidence type="ECO:0000313" key="3">
    <source>
        <dbReference type="Proteomes" id="UP001370348"/>
    </source>
</evidence>
<reference evidence="2 3" key="1">
    <citation type="submission" date="2021-12" db="EMBL/GenBank/DDBJ databases">
        <title>Discovery of the Pendulisporaceae a myxobacterial family with distinct sporulation behavior and unique specialized metabolism.</title>
        <authorList>
            <person name="Garcia R."/>
            <person name="Popoff A."/>
            <person name="Bader C.D."/>
            <person name="Loehr J."/>
            <person name="Walesch S."/>
            <person name="Walt C."/>
            <person name="Boldt J."/>
            <person name="Bunk B."/>
            <person name="Haeckl F.J.F.P.J."/>
            <person name="Gunesch A.P."/>
            <person name="Birkelbach J."/>
            <person name="Nuebel U."/>
            <person name="Pietschmann T."/>
            <person name="Bach T."/>
            <person name="Mueller R."/>
        </authorList>
    </citation>
    <scope>NUCLEOTIDE SEQUENCE [LARGE SCALE GENOMIC DNA]</scope>
    <source>
        <strain evidence="2 3">MSr11954</strain>
    </source>
</reference>